<comment type="caution">
    <text evidence="1">The sequence shown here is derived from an EMBL/GenBank/DDBJ whole genome shotgun (WGS) entry which is preliminary data.</text>
</comment>
<dbReference type="Proteomes" id="UP000789759">
    <property type="component" value="Unassembled WGS sequence"/>
</dbReference>
<organism evidence="1 2">
    <name type="scientific">Cetraspora pellucida</name>
    <dbReference type="NCBI Taxonomy" id="1433469"/>
    <lineage>
        <taxon>Eukaryota</taxon>
        <taxon>Fungi</taxon>
        <taxon>Fungi incertae sedis</taxon>
        <taxon>Mucoromycota</taxon>
        <taxon>Glomeromycotina</taxon>
        <taxon>Glomeromycetes</taxon>
        <taxon>Diversisporales</taxon>
        <taxon>Gigasporaceae</taxon>
        <taxon>Cetraspora</taxon>
    </lineage>
</organism>
<proteinExistence type="predicted"/>
<protein>
    <submittedName>
        <fullName evidence="1">9706_t:CDS:1</fullName>
    </submittedName>
</protein>
<dbReference type="OrthoDB" id="2384479at2759"/>
<evidence type="ECO:0000313" key="1">
    <source>
        <dbReference type="EMBL" id="CAG8532438.1"/>
    </source>
</evidence>
<dbReference type="EMBL" id="CAJVQA010001965">
    <property type="protein sequence ID" value="CAG8532438.1"/>
    <property type="molecule type" value="Genomic_DNA"/>
</dbReference>
<keyword evidence="2" id="KW-1185">Reference proteome</keyword>
<gene>
    <name evidence="1" type="ORF">CPELLU_LOCUS3908</name>
</gene>
<dbReference type="AlphaFoldDB" id="A0A9N9AIU4"/>
<accession>A0A9N9AIU4</accession>
<reference evidence="1" key="1">
    <citation type="submission" date="2021-06" db="EMBL/GenBank/DDBJ databases">
        <authorList>
            <person name="Kallberg Y."/>
            <person name="Tangrot J."/>
            <person name="Rosling A."/>
        </authorList>
    </citation>
    <scope>NUCLEOTIDE SEQUENCE</scope>
    <source>
        <strain evidence="1">FL966</strain>
    </source>
</reference>
<sequence length="136" mass="15485">MAFNDISIPIPNDVTVISLVAWIFYELGNMNTAARIFRTVDDIVIQFGFYSSIILSCFFSDTSCEDVKIFHYTAMYQMKFGIFNYVNLANTSSERQRLIRSNNRAGNVEFNFCSKNSMFCCKALKMKNVSTDAGDV</sequence>
<evidence type="ECO:0000313" key="2">
    <source>
        <dbReference type="Proteomes" id="UP000789759"/>
    </source>
</evidence>
<name>A0A9N9AIU4_9GLOM</name>